<keyword evidence="6 7" id="KW-0472">Membrane</keyword>
<feature type="domain" description="ABC3 transporter permease C-terminal" evidence="8">
    <location>
        <begin position="266"/>
        <end position="396"/>
    </location>
</feature>
<gene>
    <name evidence="10" type="ORF">JGI23_01107</name>
</gene>
<dbReference type="GO" id="GO:0044874">
    <property type="term" value="P:lipoprotein localization to outer membrane"/>
    <property type="evidence" value="ECO:0007669"/>
    <property type="project" value="TreeGrafter"/>
</dbReference>
<dbReference type="InterPro" id="IPR025857">
    <property type="entry name" value="MacB_PCD"/>
</dbReference>
<keyword evidence="11" id="KW-1185">Reference proteome</keyword>
<name>A0A0P1N067_9BACT</name>
<keyword evidence="3" id="KW-1003">Cell membrane</keyword>
<feature type="domain" description="MacB-like periplasmic core" evidence="9">
    <location>
        <begin position="17"/>
        <end position="235"/>
    </location>
</feature>
<dbReference type="Pfam" id="PF12704">
    <property type="entry name" value="MacB_PCD"/>
    <property type="match status" value="1"/>
</dbReference>
<evidence type="ECO:0000259" key="9">
    <source>
        <dbReference type="Pfam" id="PF12704"/>
    </source>
</evidence>
<dbReference type="InterPro" id="IPR051447">
    <property type="entry name" value="Lipoprotein-release_system"/>
</dbReference>
<dbReference type="RefSeq" id="WP_092349742.1">
    <property type="nucleotide sequence ID" value="NZ_CZVW01000010.1"/>
</dbReference>
<reference evidence="11" key="1">
    <citation type="submission" date="2015-11" db="EMBL/GenBank/DDBJ databases">
        <authorList>
            <person name="Varghese N."/>
        </authorList>
    </citation>
    <scope>NUCLEOTIDE SEQUENCE [LARGE SCALE GENOMIC DNA]</scope>
    <source>
        <strain evidence="11">JGI-23</strain>
    </source>
</reference>
<dbReference type="EMBL" id="CZVW01000010">
    <property type="protein sequence ID" value="CUT01766.1"/>
    <property type="molecule type" value="Genomic_DNA"/>
</dbReference>
<organism evidence="10 11">
    <name type="scientific">Candidatus Chryseopegocella kryptomonas</name>
    <dbReference type="NCBI Taxonomy" id="1633643"/>
    <lineage>
        <taxon>Bacteria</taxon>
        <taxon>Pseudomonadati</taxon>
        <taxon>Candidatus Kryptoniota</taxon>
        <taxon>Candidatus Chryseopegocella</taxon>
    </lineage>
</organism>
<evidence type="ECO:0000256" key="7">
    <source>
        <dbReference type="SAM" id="Phobius"/>
    </source>
</evidence>
<sequence length="403" mass="45393">MIFKLAWRNIWRNKRRTLIVVVSIVVSVSVLLLIDTLSMGMMKQMLDNQINLHIAHIQIHKRGFNDDKTLKNYIPDSEKIEEVLRQIDEIKFYSRRVISYGLINSAFNSSGVIIVGVEPEREKNITIISRSIVEGKYIGEDRGIILGKKLAQKLNVEIGDKVVLMVSDLNGNVSSDVFRVIGLYESPSSEFDKVYVYIPIESAQQLLGLGDKVIEFALILKDQNFINSVKDKIARAIGNSYEVLSYDDISPLIRIGIEMYKELIWIYYLIFGIAVGFGVVNIMLMSVFERVREFGVLKAIGMKNKKIFALILLESFMIGVVGTIIGLVIGLVLYLPLSKTGVDLGIFAESLAWFGSGRIIYPVLTEFTLSLLIFTMPFISLIGAIYPAIKSIKFEPVEALKHI</sequence>
<evidence type="ECO:0000256" key="4">
    <source>
        <dbReference type="ARBA" id="ARBA00022692"/>
    </source>
</evidence>
<proteinExistence type="inferred from homology"/>
<dbReference type="PANTHER" id="PTHR30489">
    <property type="entry name" value="LIPOPROTEIN-RELEASING SYSTEM TRANSMEMBRANE PROTEIN LOLE"/>
    <property type="match status" value="1"/>
</dbReference>
<accession>A0A0P1N067</accession>
<comment type="similarity">
    <text evidence="2">Belongs to the ABC-4 integral membrane protein family. LolC/E subfamily.</text>
</comment>
<dbReference type="OrthoDB" id="9809768at2"/>
<dbReference type="GO" id="GO:0098797">
    <property type="term" value="C:plasma membrane protein complex"/>
    <property type="evidence" value="ECO:0007669"/>
    <property type="project" value="TreeGrafter"/>
</dbReference>
<keyword evidence="5 7" id="KW-1133">Transmembrane helix</keyword>
<protein>
    <submittedName>
        <fullName evidence="10">ABC-type transport system, involved in lipoprotein release, permease component</fullName>
    </submittedName>
</protein>
<dbReference type="Proteomes" id="UP000199197">
    <property type="component" value="Unassembled WGS sequence"/>
</dbReference>
<feature type="transmembrane region" description="Helical" evidence="7">
    <location>
        <begin position="367"/>
        <end position="389"/>
    </location>
</feature>
<evidence type="ECO:0000256" key="3">
    <source>
        <dbReference type="ARBA" id="ARBA00022475"/>
    </source>
</evidence>
<evidence type="ECO:0000313" key="11">
    <source>
        <dbReference type="Proteomes" id="UP000199197"/>
    </source>
</evidence>
<feature type="transmembrane region" description="Helical" evidence="7">
    <location>
        <begin position="307"/>
        <end position="335"/>
    </location>
</feature>
<evidence type="ECO:0000256" key="6">
    <source>
        <dbReference type="ARBA" id="ARBA00023136"/>
    </source>
</evidence>
<evidence type="ECO:0000313" key="10">
    <source>
        <dbReference type="EMBL" id="CUT01766.1"/>
    </source>
</evidence>
<comment type="subcellular location">
    <subcellularLocation>
        <location evidence="1">Cell membrane</location>
        <topology evidence="1">Multi-pass membrane protein</topology>
    </subcellularLocation>
</comment>
<feature type="transmembrane region" description="Helical" evidence="7">
    <location>
        <begin position="17"/>
        <end position="37"/>
    </location>
</feature>
<evidence type="ECO:0000259" key="8">
    <source>
        <dbReference type="Pfam" id="PF02687"/>
    </source>
</evidence>
<keyword evidence="10" id="KW-0449">Lipoprotein</keyword>
<keyword evidence="4 7" id="KW-0812">Transmembrane</keyword>
<dbReference type="InterPro" id="IPR003838">
    <property type="entry name" value="ABC3_permease_C"/>
</dbReference>
<dbReference type="AlphaFoldDB" id="A0A0P1N067"/>
<evidence type="ECO:0000256" key="1">
    <source>
        <dbReference type="ARBA" id="ARBA00004651"/>
    </source>
</evidence>
<evidence type="ECO:0000256" key="5">
    <source>
        <dbReference type="ARBA" id="ARBA00022989"/>
    </source>
</evidence>
<dbReference type="PANTHER" id="PTHR30489:SF0">
    <property type="entry name" value="LIPOPROTEIN-RELEASING SYSTEM TRANSMEMBRANE PROTEIN LOLE"/>
    <property type="match status" value="1"/>
</dbReference>
<evidence type="ECO:0000256" key="2">
    <source>
        <dbReference type="ARBA" id="ARBA00005236"/>
    </source>
</evidence>
<dbReference type="Pfam" id="PF02687">
    <property type="entry name" value="FtsX"/>
    <property type="match status" value="1"/>
</dbReference>
<feature type="transmembrane region" description="Helical" evidence="7">
    <location>
        <begin position="264"/>
        <end position="287"/>
    </location>
</feature>